<proteinExistence type="predicted"/>
<keyword evidence="3" id="KW-0808">Transferase</keyword>
<dbReference type="SUPFAM" id="SSF53335">
    <property type="entry name" value="S-adenosyl-L-methionine-dependent methyltransferases"/>
    <property type="match status" value="1"/>
</dbReference>
<keyword evidence="6" id="KW-1185">Reference proteome</keyword>
<keyword evidence="2 5" id="KW-0489">Methyltransferase</keyword>
<dbReference type="Proteomes" id="UP000602087">
    <property type="component" value="Unassembled WGS sequence"/>
</dbReference>
<comment type="caution">
    <text evidence="5">The sequence shown here is derived from an EMBL/GenBank/DDBJ whole genome shotgun (WGS) entry which is preliminary data.</text>
</comment>
<evidence type="ECO:0000313" key="6">
    <source>
        <dbReference type="Proteomes" id="UP000602087"/>
    </source>
</evidence>
<dbReference type="InterPro" id="IPR050953">
    <property type="entry name" value="N4_N6_ade-DNA_methylase"/>
</dbReference>
<dbReference type="GO" id="GO:0032259">
    <property type="term" value="P:methylation"/>
    <property type="evidence" value="ECO:0007669"/>
    <property type="project" value="UniProtKB-KW"/>
</dbReference>
<dbReference type="InterPro" id="IPR029063">
    <property type="entry name" value="SAM-dependent_MTases_sf"/>
</dbReference>
<dbReference type="RefSeq" id="WP_198733541.1">
    <property type="nucleotide sequence ID" value="NZ_JAEINH010000005.1"/>
</dbReference>
<comment type="catalytic activity">
    <reaction evidence="4">
        <text>a 2'-deoxyadenosine in DNA + S-adenosyl-L-methionine = an N(6)-methyl-2'-deoxyadenosine in DNA + S-adenosyl-L-homocysteine + H(+)</text>
        <dbReference type="Rhea" id="RHEA:15197"/>
        <dbReference type="Rhea" id="RHEA-COMP:12418"/>
        <dbReference type="Rhea" id="RHEA-COMP:12419"/>
        <dbReference type="ChEBI" id="CHEBI:15378"/>
        <dbReference type="ChEBI" id="CHEBI:57856"/>
        <dbReference type="ChEBI" id="CHEBI:59789"/>
        <dbReference type="ChEBI" id="CHEBI:90615"/>
        <dbReference type="ChEBI" id="CHEBI:90616"/>
        <dbReference type="EC" id="2.1.1.72"/>
    </reaction>
</comment>
<dbReference type="Gene3D" id="3.40.50.150">
    <property type="entry name" value="Vaccinia Virus protein VP39"/>
    <property type="match status" value="2"/>
</dbReference>
<reference evidence="5" key="1">
    <citation type="submission" date="2020-12" db="EMBL/GenBank/DDBJ databases">
        <title>Sanguibacter suaedae sp. nov., isolated from Suaeda aralocaspica.</title>
        <authorList>
            <person name="Ma Q."/>
        </authorList>
    </citation>
    <scope>NUCLEOTIDE SEQUENCE</scope>
    <source>
        <strain evidence="5">YZGR15</strain>
    </source>
</reference>
<organism evidence="5 6">
    <name type="scientific">Sanguibacter suaedae</name>
    <dbReference type="NCBI Taxonomy" id="2795737"/>
    <lineage>
        <taxon>Bacteria</taxon>
        <taxon>Bacillati</taxon>
        <taxon>Actinomycetota</taxon>
        <taxon>Actinomycetes</taxon>
        <taxon>Micrococcales</taxon>
        <taxon>Sanguibacteraceae</taxon>
        <taxon>Sanguibacter</taxon>
    </lineage>
</organism>
<dbReference type="GO" id="GO:0009007">
    <property type="term" value="F:site-specific DNA-methyltransferase (adenine-specific) activity"/>
    <property type="evidence" value="ECO:0007669"/>
    <property type="project" value="UniProtKB-EC"/>
</dbReference>
<protein>
    <recommendedName>
        <fullName evidence="1">site-specific DNA-methyltransferase (adenine-specific)</fullName>
        <ecNumber evidence="1">2.1.1.72</ecNumber>
    </recommendedName>
</protein>
<name>A0A934IBT8_9MICO</name>
<evidence type="ECO:0000256" key="3">
    <source>
        <dbReference type="ARBA" id="ARBA00022679"/>
    </source>
</evidence>
<gene>
    <name evidence="5" type="ORF">JAV76_08150</name>
</gene>
<evidence type="ECO:0000256" key="2">
    <source>
        <dbReference type="ARBA" id="ARBA00022603"/>
    </source>
</evidence>
<dbReference type="PANTHER" id="PTHR33841">
    <property type="entry name" value="DNA METHYLTRANSFERASE YEEA-RELATED"/>
    <property type="match status" value="1"/>
</dbReference>
<sequence length="1586" mass="174618">MAASDALVIGEDWISEHYFTTDATKESFQAKVLERRKAWDATEHGVSARAVFTGARGEIETLLGGLLTPEGGVAVSVDAVHDVYARLLDVLGYTGPGRVIEEECGVRKVSTPGVGDGAPLIIVEARPVAAIEELLEKDALTLLEPFAVDDAPAITSASRLLSAFFVRDDGPDFALVLAGRWLLITDKERWPEGRYLAVDLQLVAERNDTRRGGELDRAIACVGVESLAPDADGVIWWTGVQEASVKHTVGVSKDLREGVRRSIEIIANEVLARRSAQGLGPLDASYGQVLATQSLRYLYRILFLLYAEASPELKVLPVGAGEYEQGYSIDRLRELTLVKLATPRAEVGTHLFDSLGVLFDLVDRGHGDQGADDAGVSEGTAGGSAVEGLEFNSLRADLFRPEAIALIDEVGLGNLALQQVLGKLLLSKESRGKDRGFISYAELGINQLGAVYEGLMSYTGFFATEDLFEVAKGGDAEKGSWVVPVACSAGISDKDFVMEKVEATGEERAVRHRAGTFVYRLAGRDRQQSASYYTPEVLTRFTVGQALEELVTDEHTAEDILSMTVCEPALGSGAFAIEAVRQLAEQYLTKRQRELGEKIDPDAYPIELQRTKAYIALHNVYGVDLNATAIELAEISLWLDTMVAGLQAPWFGLHLRRGNSLIGARRATYSLAQVVAKSWLKTAATEASVVSLAADAEKGTVGPEVSGRIHHFLLPAAGWGSATEAKEAKDLAPDARAALNMWRKSVLTKPTKKQLDALVILGYRVEELWQLALRRRQIAEDAIRRSIDVWGRDTTGAGSDSGPVVSREEIEEALADRDGSYQRLRRVMDAWCALWFWPLTEDARRVTTDGGELLVAPPTVDQWIAGLQELLGSHSESALAKPRQSSTFGSSLSWDELGEAEELERRFVGARDVEGVLTRHPWLQVTERIAAQQGFFHWELDFATVFARGGFDLQVGNPPWVRPRSDVDALLAEGDPWWQLELKPSERVRAIKRVETLTVPGIKDLVLDETSEVTATAAFVGSELEYPHLAGLQPDLYRCFMEKVWRHGAPTGVQVLIHLESHFTDEKAGLLRSAVYRRTRRHWQFINELSLFEIQHQKTYGVNVYGPERESVSFLHAVSLYHPDMVGRSLSHNGDGVEPGIKDDEGKWDQRPHVGRVITVDEAVLKTWHAVLESTDVPVMRTRMLYTVNRSVSDVLGKLSKAPRIGTLDLKFSSGWHEKNDRTKGYFESRWGAPGSWDDVILQGPHLYVATPLYKNPNSTLLHHLDWSATDFETLAPDAIPVTSYKRAGDDYEYDVAYTDWGTEEEPNPARDHYRVAWRCMAANTGERTLIPSMIPPGAAHVDGIYSAGLPGGTGAALAGIAGFMSSLLSDFAIRVAPKSTIRIGSASRLPYVGDHVFGANLRLRSLRLNCVSEAYADLWEGAYDGAFSRDQWAIIGHAKSGLTEALGDVGSRWTSDTPLRRAIDRRQALVEIDAIVALMLGVTADELCSIYRTQFPVLVGYDRNDYLYDANGRLVPTPVRTAWRKKGDALTLEERTATNPAGNTYVYELPFTFLDREADMRAAYTHFERILEEQGQAVDLEAAQA</sequence>
<dbReference type="EMBL" id="JAEINH010000005">
    <property type="protein sequence ID" value="MBI9114981.1"/>
    <property type="molecule type" value="Genomic_DNA"/>
</dbReference>
<dbReference type="PANTHER" id="PTHR33841:SF1">
    <property type="entry name" value="DNA METHYLTRANSFERASE A"/>
    <property type="match status" value="1"/>
</dbReference>
<dbReference type="EC" id="2.1.1.72" evidence="1"/>
<evidence type="ECO:0000256" key="4">
    <source>
        <dbReference type="ARBA" id="ARBA00047942"/>
    </source>
</evidence>
<accession>A0A934IBT8</accession>
<evidence type="ECO:0000313" key="5">
    <source>
        <dbReference type="EMBL" id="MBI9114981.1"/>
    </source>
</evidence>
<evidence type="ECO:0000256" key="1">
    <source>
        <dbReference type="ARBA" id="ARBA00011900"/>
    </source>
</evidence>